<gene>
    <name evidence="2" type="ORF">CFP56_019240</name>
</gene>
<dbReference type="EMBL" id="PKMF04000299">
    <property type="protein sequence ID" value="KAK7838752.1"/>
    <property type="molecule type" value="Genomic_DNA"/>
</dbReference>
<sequence length="44" mass="4662">ADKPSSLPVKAPSAAPAQKAPDNSQGKNKFFLAKWFGFGSNKNN</sequence>
<evidence type="ECO:0000313" key="2">
    <source>
        <dbReference type="EMBL" id="KAK7838752.1"/>
    </source>
</evidence>
<dbReference type="Proteomes" id="UP000237347">
    <property type="component" value="Unassembled WGS sequence"/>
</dbReference>
<dbReference type="AlphaFoldDB" id="A0AAW0KIT6"/>
<proteinExistence type="predicted"/>
<keyword evidence="3" id="KW-1185">Reference proteome</keyword>
<feature type="compositionally biased region" description="Low complexity" evidence="1">
    <location>
        <begin position="8"/>
        <end position="21"/>
    </location>
</feature>
<feature type="non-terminal residue" evidence="2">
    <location>
        <position position="1"/>
    </location>
</feature>
<evidence type="ECO:0000256" key="1">
    <source>
        <dbReference type="SAM" id="MobiDB-lite"/>
    </source>
</evidence>
<evidence type="ECO:0000313" key="3">
    <source>
        <dbReference type="Proteomes" id="UP000237347"/>
    </source>
</evidence>
<name>A0AAW0KIT6_QUESU</name>
<protein>
    <submittedName>
        <fullName evidence="2">Uncharacterized protein</fullName>
    </submittedName>
</protein>
<accession>A0AAW0KIT6</accession>
<reference evidence="2 3" key="1">
    <citation type="journal article" date="2018" name="Sci. Data">
        <title>The draft genome sequence of cork oak.</title>
        <authorList>
            <person name="Ramos A.M."/>
            <person name="Usie A."/>
            <person name="Barbosa P."/>
            <person name="Barros P.M."/>
            <person name="Capote T."/>
            <person name="Chaves I."/>
            <person name="Simoes F."/>
            <person name="Abreu I."/>
            <person name="Carrasquinho I."/>
            <person name="Faro C."/>
            <person name="Guimaraes J.B."/>
            <person name="Mendonca D."/>
            <person name="Nobrega F."/>
            <person name="Rodrigues L."/>
            <person name="Saibo N.J.M."/>
            <person name="Varela M.C."/>
            <person name="Egas C."/>
            <person name="Matos J."/>
            <person name="Miguel C.M."/>
            <person name="Oliveira M.M."/>
            <person name="Ricardo C.P."/>
            <person name="Goncalves S."/>
        </authorList>
    </citation>
    <scope>NUCLEOTIDE SEQUENCE [LARGE SCALE GENOMIC DNA]</scope>
    <source>
        <strain evidence="3">cv. HL8</strain>
    </source>
</reference>
<comment type="caution">
    <text evidence="2">The sequence shown here is derived from an EMBL/GenBank/DDBJ whole genome shotgun (WGS) entry which is preliminary data.</text>
</comment>
<organism evidence="2 3">
    <name type="scientific">Quercus suber</name>
    <name type="common">Cork oak</name>
    <dbReference type="NCBI Taxonomy" id="58331"/>
    <lineage>
        <taxon>Eukaryota</taxon>
        <taxon>Viridiplantae</taxon>
        <taxon>Streptophyta</taxon>
        <taxon>Embryophyta</taxon>
        <taxon>Tracheophyta</taxon>
        <taxon>Spermatophyta</taxon>
        <taxon>Magnoliopsida</taxon>
        <taxon>eudicotyledons</taxon>
        <taxon>Gunneridae</taxon>
        <taxon>Pentapetalae</taxon>
        <taxon>rosids</taxon>
        <taxon>fabids</taxon>
        <taxon>Fagales</taxon>
        <taxon>Fagaceae</taxon>
        <taxon>Quercus</taxon>
    </lineage>
</organism>
<feature type="region of interest" description="Disordered" evidence="1">
    <location>
        <begin position="1"/>
        <end position="26"/>
    </location>
</feature>